<dbReference type="AlphaFoldDB" id="A0A2S0NHZ3"/>
<dbReference type="PANTHER" id="PTHR30273">
    <property type="entry name" value="PERIPLASMIC SIGNAL SENSOR AND SIGMA FACTOR ACTIVATOR FECR-RELATED"/>
    <property type="match status" value="1"/>
</dbReference>
<dbReference type="InterPro" id="IPR032623">
    <property type="entry name" value="FecR_N"/>
</dbReference>
<feature type="domain" description="FecR protein" evidence="1">
    <location>
        <begin position="107"/>
        <end position="192"/>
    </location>
</feature>
<dbReference type="Pfam" id="PF04773">
    <property type="entry name" value="FecR"/>
    <property type="match status" value="1"/>
</dbReference>
<proteinExistence type="predicted"/>
<evidence type="ECO:0000313" key="3">
    <source>
        <dbReference type="EMBL" id="AVO47800.1"/>
    </source>
</evidence>
<protein>
    <submittedName>
        <fullName evidence="3">Iron dicitrate transport regulator FecR</fullName>
    </submittedName>
</protein>
<accession>A0A2S0NHZ3</accession>
<dbReference type="Gene3D" id="3.55.50.30">
    <property type="match status" value="1"/>
</dbReference>
<dbReference type="KEGG" id="phr:C6569_20465"/>
<dbReference type="GO" id="GO:0016989">
    <property type="term" value="F:sigma factor antagonist activity"/>
    <property type="evidence" value="ECO:0007669"/>
    <property type="project" value="TreeGrafter"/>
</dbReference>
<dbReference type="InterPro" id="IPR006860">
    <property type="entry name" value="FecR"/>
</dbReference>
<organism evidence="3 4">
    <name type="scientific">Phreatobacter cathodiphilus</name>
    <dbReference type="NCBI Taxonomy" id="1868589"/>
    <lineage>
        <taxon>Bacteria</taxon>
        <taxon>Pseudomonadati</taxon>
        <taxon>Pseudomonadota</taxon>
        <taxon>Alphaproteobacteria</taxon>
        <taxon>Hyphomicrobiales</taxon>
        <taxon>Phreatobacteraceae</taxon>
        <taxon>Phreatobacter</taxon>
    </lineage>
</organism>
<keyword evidence="4" id="KW-1185">Reference proteome</keyword>
<feature type="domain" description="FecR N-terminal" evidence="2">
    <location>
        <begin position="13"/>
        <end position="55"/>
    </location>
</feature>
<name>A0A2S0NHZ3_9HYPH</name>
<dbReference type="PANTHER" id="PTHR30273:SF2">
    <property type="entry name" value="PROTEIN FECR"/>
    <property type="match status" value="1"/>
</dbReference>
<dbReference type="Proteomes" id="UP000237889">
    <property type="component" value="Chromosome"/>
</dbReference>
<dbReference type="RefSeq" id="WP_106751170.1">
    <property type="nucleotide sequence ID" value="NZ_CP027668.1"/>
</dbReference>
<dbReference type="OrthoDB" id="636724at2"/>
<dbReference type="PIRSF" id="PIRSF018266">
    <property type="entry name" value="FecR"/>
    <property type="match status" value="1"/>
</dbReference>
<reference evidence="3 4" key="1">
    <citation type="submission" date="2018-03" db="EMBL/GenBank/DDBJ databases">
        <title>Genome sequencing of Phreatobacter sp.</title>
        <authorList>
            <person name="Kim S.-J."/>
            <person name="Heo J."/>
            <person name="Kwon S.-W."/>
        </authorList>
    </citation>
    <scope>NUCLEOTIDE SEQUENCE [LARGE SCALE GENOMIC DNA]</scope>
    <source>
        <strain evidence="3 4">S-12</strain>
    </source>
</reference>
<dbReference type="EMBL" id="CP027668">
    <property type="protein sequence ID" value="AVO47800.1"/>
    <property type="molecule type" value="Genomic_DNA"/>
</dbReference>
<dbReference type="Gene3D" id="2.60.120.1440">
    <property type="match status" value="1"/>
</dbReference>
<evidence type="ECO:0000259" key="2">
    <source>
        <dbReference type="Pfam" id="PF16220"/>
    </source>
</evidence>
<dbReference type="InterPro" id="IPR012373">
    <property type="entry name" value="Ferrdict_sens_TM"/>
</dbReference>
<evidence type="ECO:0000313" key="4">
    <source>
        <dbReference type="Proteomes" id="UP000237889"/>
    </source>
</evidence>
<evidence type="ECO:0000259" key="1">
    <source>
        <dbReference type="Pfam" id="PF04773"/>
    </source>
</evidence>
<gene>
    <name evidence="3" type="ORF">C6569_20465</name>
</gene>
<dbReference type="Pfam" id="PF16220">
    <property type="entry name" value="DUF4880"/>
    <property type="match status" value="1"/>
</dbReference>
<sequence length="309" mass="32379">MTADPPPDDGLFEEALDIVIRLQNAPANPVTLELIRHWRARSPQHDAAWREAAELHGMAGQVLSDQNVGGAMPSRRVVLGGMAGLAIAVGAAVHGPEAWLRLTADRVTATAEVARFQLADGTGVILGPASAIRLAAGGRVDLLEGAACIHMAPGGGRSFEATVGGLAVRASDAAFSLSRESGILSLGAERGSLSVTTPPGAGVRVGPGEWLRLDEATGRLERGRLLPGQFAAWRQGQLVAEDETVAAVVAQIRRWHSGRIIVAAPGLGARRISGVFDLNSPLLALEAVLHPFEARIRHLPPWLTVVSTI</sequence>